<dbReference type="Proteomes" id="UP000661918">
    <property type="component" value="Unassembled WGS sequence"/>
</dbReference>
<gene>
    <name evidence="1" type="ORF">GCM10010841_01380</name>
</gene>
<evidence type="ECO:0000313" key="2">
    <source>
        <dbReference type="Proteomes" id="UP000661918"/>
    </source>
</evidence>
<evidence type="ECO:0008006" key="3">
    <source>
        <dbReference type="Google" id="ProtNLM"/>
    </source>
</evidence>
<reference evidence="2" key="1">
    <citation type="journal article" date="2019" name="Int. J. Syst. Evol. Microbiol.">
        <title>The Global Catalogue of Microorganisms (GCM) 10K type strain sequencing project: providing services to taxonomists for standard genome sequencing and annotation.</title>
        <authorList>
            <consortium name="The Broad Institute Genomics Platform"/>
            <consortium name="The Broad Institute Genome Sequencing Center for Infectious Disease"/>
            <person name="Wu L."/>
            <person name="Ma J."/>
        </authorList>
    </citation>
    <scope>NUCLEOTIDE SEQUENCE [LARGE SCALE GENOMIC DNA]</scope>
    <source>
        <strain evidence="2">JCM 15443</strain>
    </source>
</reference>
<keyword evidence="2" id="KW-1185">Reference proteome</keyword>
<sequence length="154" mass="15624">MLSTAHASQKIGVFVLGAQYERDLNASDSVRFGLGLPLAAMTNGGGALVLSGDVAFLRHTGSSSNTVQPYYGAALGLATVLGSDQNVAVGGVVLYPNVLGGLNFNVTSTVSLFAEGSVGPRAIFAAVSDGTNRASGTQIGLGYGVRLGINYTLR</sequence>
<comment type="caution">
    <text evidence="1">The sequence shown here is derived from an EMBL/GenBank/DDBJ whole genome shotgun (WGS) entry which is preliminary data.</text>
</comment>
<protein>
    <recommendedName>
        <fullName evidence="3">Porin</fullName>
    </recommendedName>
</protein>
<dbReference type="EMBL" id="BMOM01000001">
    <property type="protein sequence ID" value="GGL96739.1"/>
    <property type="molecule type" value="Genomic_DNA"/>
</dbReference>
<accession>A0ABQ2GI28</accession>
<name>A0ABQ2GI28_9DEIO</name>
<organism evidence="1 2">
    <name type="scientific">Deinococcus aerophilus</name>
    <dbReference type="NCBI Taxonomy" id="522488"/>
    <lineage>
        <taxon>Bacteria</taxon>
        <taxon>Thermotogati</taxon>
        <taxon>Deinococcota</taxon>
        <taxon>Deinococci</taxon>
        <taxon>Deinococcales</taxon>
        <taxon>Deinococcaceae</taxon>
        <taxon>Deinococcus</taxon>
    </lineage>
</organism>
<evidence type="ECO:0000313" key="1">
    <source>
        <dbReference type="EMBL" id="GGL96739.1"/>
    </source>
</evidence>
<proteinExistence type="predicted"/>